<proteinExistence type="predicted"/>
<evidence type="ECO:0000313" key="1">
    <source>
        <dbReference type="EnsemblPlants" id="AVESA.00010b.r2.3CG0492540.1.CDS"/>
    </source>
</evidence>
<dbReference type="Proteomes" id="UP001732700">
    <property type="component" value="Chromosome 3C"/>
</dbReference>
<reference evidence="1" key="1">
    <citation type="submission" date="2021-05" db="EMBL/GenBank/DDBJ databases">
        <authorList>
            <person name="Scholz U."/>
            <person name="Mascher M."/>
            <person name="Fiebig A."/>
        </authorList>
    </citation>
    <scope>NUCLEOTIDE SEQUENCE [LARGE SCALE GENOMIC DNA]</scope>
</reference>
<protein>
    <submittedName>
        <fullName evidence="1">Uncharacterized protein</fullName>
    </submittedName>
</protein>
<organism evidence="1 2">
    <name type="scientific">Avena sativa</name>
    <name type="common">Oat</name>
    <dbReference type="NCBI Taxonomy" id="4498"/>
    <lineage>
        <taxon>Eukaryota</taxon>
        <taxon>Viridiplantae</taxon>
        <taxon>Streptophyta</taxon>
        <taxon>Embryophyta</taxon>
        <taxon>Tracheophyta</taxon>
        <taxon>Spermatophyta</taxon>
        <taxon>Magnoliopsida</taxon>
        <taxon>Liliopsida</taxon>
        <taxon>Poales</taxon>
        <taxon>Poaceae</taxon>
        <taxon>BOP clade</taxon>
        <taxon>Pooideae</taxon>
        <taxon>Poodae</taxon>
        <taxon>Poeae</taxon>
        <taxon>Poeae Chloroplast Group 1 (Aveneae type)</taxon>
        <taxon>Aveninae</taxon>
        <taxon>Avena</taxon>
    </lineage>
</organism>
<keyword evidence="2" id="KW-1185">Reference proteome</keyword>
<sequence length="229" mass="26219">MASVASRLSRAARLATAPRSLAPRRPRHDINGDTTFTIWTRPLFVCAASPLGPRFLRRGLANLPAGEDSTGLSVGAEPEDLEDEDDPYFARDPATIFNYDEKDLASEESMWALYERWCVFFQVSRDHDEMRRRFDRFKTTARDIHEFNKSGATYTKGLNNRSDRFHHEFSYRRVRLPPMSERLGRQTQVFCNEKGEITPALLTNGVLKEIDPPAPRIVKPVKMIKSTET</sequence>
<name>A0ACD5VSR1_AVESA</name>
<evidence type="ECO:0000313" key="2">
    <source>
        <dbReference type="Proteomes" id="UP001732700"/>
    </source>
</evidence>
<accession>A0ACD5VSR1</accession>
<dbReference type="EnsemblPlants" id="AVESA.00010b.r2.3CG0492540.1">
    <property type="protein sequence ID" value="AVESA.00010b.r2.3CG0492540.1.CDS"/>
    <property type="gene ID" value="AVESA.00010b.r2.3CG0492540"/>
</dbReference>
<reference evidence="1" key="2">
    <citation type="submission" date="2025-09" db="UniProtKB">
        <authorList>
            <consortium name="EnsemblPlants"/>
        </authorList>
    </citation>
    <scope>IDENTIFICATION</scope>
</reference>